<organism evidence="2 3">
    <name type="scientific">Alkalithermobacter paradoxus</name>
    <dbReference type="NCBI Taxonomy" id="29349"/>
    <lineage>
        <taxon>Bacteria</taxon>
        <taxon>Bacillati</taxon>
        <taxon>Bacillota</taxon>
        <taxon>Clostridia</taxon>
        <taxon>Peptostreptococcales</taxon>
        <taxon>Tepidibacteraceae</taxon>
        <taxon>Alkalithermobacter</taxon>
    </lineage>
</organism>
<dbReference type="STRING" id="29349.CLOTH_13380"/>
<dbReference type="InterPro" id="IPR019606">
    <property type="entry name" value="GerMN"/>
</dbReference>
<dbReference type="SMART" id="SM00909">
    <property type="entry name" value="Germane"/>
    <property type="match status" value="2"/>
</dbReference>
<comment type="caution">
    <text evidence="2">The sequence shown here is derived from an EMBL/GenBank/DDBJ whole genome shotgun (WGS) entry which is preliminary data.</text>
</comment>
<dbReference type="Proteomes" id="UP000190140">
    <property type="component" value="Unassembled WGS sequence"/>
</dbReference>
<dbReference type="PROSITE" id="PS51257">
    <property type="entry name" value="PROKAR_LIPOPROTEIN"/>
    <property type="match status" value="1"/>
</dbReference>
<reference evidence="2 3" key="1">
    <citation type="submission" date="2017-03" db="EMBL/GenBank/DDBJ databases">
        <title>Genome sequence of Clostridium thermoalcaliphilum DSM 7309.</title>
        <authorList>
            <person name="Poehlein A."/>
            <person name="Daniel R."/>
        </authorList>
    </citation>
    <scope>NUCLEOTIDE SEQUENCE [LARGE SCALE GENOMIC DNA]</scope>
    <source>
        <strain evidence="2 3">DSM 7309</strain>
    </source>
</reference>
<name>A0A1V4I6T0_9FIRM</name>
<evidence type="ECO:0000313" key="3">
    <source>
        <dbReference type="Proteomes" id="UP000190140"/>
    </source>
</evidence>
<evidence type="ECO:0000259" key="1">
    <source>
        <dbReference type="SMART" id="SM00909"/>
    </source>
</evidence>
<dbReference type="RefSeq" id="WP_079412339.1">
    <property type="nucleotide sequence ID" value="NZ_MZGW01000004.1"/>
</dbReference>
<evidence type="ECO:0000313" key="2">
    <source>
        <dbReference type="EMBL" id="OPJ55580.1"/>
    </source>
</evidence>
<dbReference type="EMBL" id="MZGW01000004">
    <property type="protein sequence ID" value="OPJ55580.1"/>
    <property type="molecule type" value="Genomic_DNA"/>
</dbReference>
<dbReference type="Pfam" id="PF10646">
    <property type="entry name" value="Germane"/>
    <property type="match status" value="2"/>
</dbReference>
<feature type="domain" description="GerMN" evidence="1">
    <location>
        <begin position="195"/>
        <end position="282"/>
    </location>
</feature>
<sequence length="299" mass="33732">MKKTYICVLVFAIIAILAGCSVRSTETIKKEEIKLYYGNLDNSKIEWIIRPIQYSNETEKYSNALKELINGPYSSDMIRNINENTKILSIQNRDSIIYLDLSKEFLLPSSDISQMNAIITITNTLTQFNEIEGVRITVAGKSIVSPSGEPYKVLSEFNLAKNRKINIRLYLPDDNAEYLLPKVKEIEIGEGESIGQRILEELIQESNEGGYGIIPKGAKLISYSEDKGIATVNFSKEFIENHQGGSTGETMTIYSIVNSLTELENITGVLFLIEGEKRENLGHYSINEPFRRAENLIKQ</sequence>
<keyword evidence="3" id="KW-1185">Reference proteome</keyword>
<proteinExistence type="predicted"/>
<protein>
    <submittedName>
        <fullName evidence="2">Sporulation and spore germination</fullName>
    </submittedName>
</protein>
<accession>A0A1V4I6T0</accession>
<gene>
    <name evidence="2" type="ORF">CLOTH_13380</name>
</gene>
<dbReference type="OrthoDB" id="9809406at2"/>
<dbReference type="AlphaFoldDB" id="A0A1V4I6T0"/>
<feature type="domain" description="GerMN" evidence="1">
    <location>
        <begin position="61"/>
        <end position="147"/>
    </location>
</feature>